<dbReference type="GO" id="GO:0032259">
    <property type="term" value="P:methylation"/>
    <property type="evidence" value="ECO:0007669"/>
    <property type="project" value="UniProtKB-KW"/>
</dbReference>
<dbReference type="GO" id="GO:0008170">
    <property type="term" value="F:N-methyltransferase activity"/>
    <property type="evidence" value="ECO:0007669"/>
    <property type="project" value="InterPro"/>
</dbReference>
<dbReference type="Proteomes" id="UP000039370">
    <property type="component" value="Unassembled WGS sequence"/>
</dbReference>
<organism evidence="4 5">
    <name type="scientific">Capnocytophaga canimorsus</name>
    <dbReference type="NCBI Taxonomy" id="28188"/>
    <lineage>
        <taxon>Bacteria</taxon>
        <taxon>Pseudomonadati</taxon>
        <taxon>Bacteroidota</taxon>
        <taxon>Flavobacteriia</taxon>
        <taxon>Flavobacteriales</taxon>
        <taxon>Flavobacteriaceae</taxon>
        <taxon>Capnocytophaga</taxon>
    </lineage>
</organism>
<gene>
    <name evidence="4" type="ORF">CCAN11_2440045</name>
</gene>
<dbReference type="REBASE" id="119001">
    <property type="entry name" value="M.CcaCc11ORF2440044P"/>
</dbReference>
<reference evidence="5" key="1">
    <citation type="submission" date="2015-01" db="EMBL/GenBank/DDBJ databases">
        <authorList>
            <person name="MANFREDI Pablo"/>
        </authorList>
    </citation>
    <scope>NUCLEOTIDE SEQUENCE [LARGE SCALE GENOMIC DNA]</scope>
    <source>
        <strain evidence="5">Cc11</strain>
    </source>
</reference>
<dbReference type="Pfam" id="PF01555">
    <property type="entry name" value="N6_N4_Mtase"/>
    <property type="match status" value="1"/>
</dbReference>
<dbReference type="InterPro" id="IPR002941">
    <property type="entry name" value="DNA_methylase_N4/N6"/>
</dbReference>
<dbReference type="GO" id="GO:0003677">
    <property type="term" value="F:DNA binding"/>
    <property type="evidence" value="ECO:0007669"/>
    <property type="project" value="InterPro"/>
</dbReference>
<keyword evidence="1" id="KW-0489">Methyltransferase</keyword>
<evidence type="ECO:0000259" key="3">
    <source>
        <dbReference type="Pfam" id="PF01555"/>
    </source>
</evidence>
<evidence type="ECO:0000256" key="2">
    <source>
        <dbReference type="ARBA" id="ARBA00022679"/>
    </source>
</evidence>
<dbReference type="Gene3D" id="3.40.50.150">
    <property type="entry name" value="Vaccinia Virus protein VP39"/>
    <property type="match status" value="1"/>
</dbReference>
<dbReference type="EMBL" id="CDOK01000162">
    <property type="protein sequence ID" value="CEN52361.1"/>
    <property type="molecule type" value="Genomic_DNA"/>
</dbReference>
<accession>A0A0B7IKG8</accession>
<feature type="domain" description="DNA methylase N-4/N-6" evidence="3">
    <location>
        <begin position="16"/>
        <end position="61"/>
    </location>
</feature>
<dbReference type="InterPro" id="IPR029063">
    <property type="entry name" value="SAM-dependent_MTases_sf"/>
</dbReference>
<dbReference type="SUPFAM" id="SSF53335">
    <property type="entry name" value="S-adenosyl-L-methionine-dependent methyltransferases"/>
    <property type="match status" value="1"/>
</dbReference>
<protein>
    <recommendedName>
        <fullName evidence="3">DNA methylase N-4/N-6 domain-containing protein</fullName>
    </recommendedName>
</protein>
<evidence type="ECO:0000313" key="4">
    <source>
        <dbReference type="EMBL" id="CEN52361.1"/>
    </source>
</evidence>
<evidence type="ECO:0000313" key="5">
    <source>
        <dbReference type="Proteomes" id="UP000039370"/>
    </source>
</evidence>
<evidence type="ECO:0000256" key="1">
    <source>
        <dbReference type="ARBA" id="ARBA00022603"/>
    </source>
</evidence>
<keyword evidence="2" id="KW-0808">Transferase</keyword>
<name>A0A0B7IKG8_9FLAO</name>
<proteinExistence type="predicted"/>
<sequence>MKRLIKRYWIILKSSVFSYPKPTSLIKYLINFVVNNTDDIILDFFAGSGTTGDAVIQLNASDGGNRRFILVQLPEPTNPKSEAYKLEYITVFDITKERLIRAGKRIREASEKEFPYKNEVQIGFKIFETTPIWEDYGFEADTFSSQLSFLIPINFLMKI</sequence>
<dbReference type="AlphaFoldDB" id="A0A0B7IKG8"/>